<evidence type="ECO:0000313" key="2">
    <source>
        <dbReference type="EMBL" id="PJZ69667.1"/>
    </source>
</evidence>
<evidence type="ECO:0000256" key="1">
    <source>
        <dbReference type="SAM" id="Phobius"/>
    </source>
</evidence>
<sequence>MFSKSIKLAFALSILLFTSQIFSEEVELRVILKNGTTGKEGSAEQIKLFALERAMMPLPIGDLKSVQGSFRLPKVDAPDGLPLLLQITYQGVNYNKIIPPVPTMRTQPQEVIVYEKTKDRSVVKSKSLLQITRSQDTLIVFKVFILSNNAIPPRSFQSESEPIEIYVPSEAKDISAQLTQGAGMGIPLQLRQGKSGWIMDRPILPGSSQLYISYTIPAFDLAPISFKDKLIFEKNEGDRIIFAKPKDMQVSVGGAKNVQQLEQDIPEDVKAYSVSYPAPQYEVAISVKGGEPIPMMSGGQERSVVNGKIFTSSEETLLGVVAVLGLLFTLSFVLVYRKI</sequence>
<accession>A0A2M9ZNP1</accession>
<evidence type="ECO:0000313" key="5">
    <source>
        <dbReference type="Proteomes" id="UP000231990"/>
    </source>
</evidence>
<comment type="caution">
    <text evidence="3">The sequence shown here is derived from an EMBL/GenBank/DDBJ whole genome shotgun (WGS) entry which is preliminary data.</text>
</comment>
<dbReference type="AlphaFoldDB" id="A0A2M9ZNP1"/>
<keyword evidence="4" id="KW-1185">Reference proteome</keyword>
<evidence type="ECO:0000313" key="3">
    <source>
        <dbReference type="EMBL" id="PJZ73654.1"/>
    </source>
</evidence>
<keyword evidence="1" id="KW-0812">Transmembrane</keyword>
<dbReference type="Proteomes" id="UP000231962">
    <property type="component" value="Unassembled WGS sequence"/>
</dbReference>
<dbReference type="Proteomes" id="UP000231990">
    <property type="component" value="Unassembled WGS sequence"/>
</dbReference>
<keyword evidence="1" id="KW-1133">Transmembrane helix</keyword>
<proteinExistence type="predicted"/>
<reference evidence="4 5" key="1">
    <citation type="submission" date="2017-07" db="EMBL/GenBank/DDBJ databases">
        <title>Leptospira spp. isolated from tropical soils.</title>
        <authorList>
            <person name="Thibeaux R."/>
            <person name="Iraola G."/>
            <person name="Ferres I."/>
            <person name="Bierque E."/>
            <person name="Girault D."/>
            <person name="Soupe-Gilbert M.-E."/>
            <person name="Picardeau M."/>
            <person name="Goarant C."/>
        </authorList>
    </citation>
    <scope>NUCLEOTIDE SEQUENCE [LARGE SCALE GENOMIC DNA]</scope>
    <source>
        <strain evidence="3 5">FH1-B-B1</strain>
        <strain evidence="2 4">FH1-B-C1</strain>
    </source>
</reference>
<organism evidence="3 5">
    <name type="scientific">Leptospira perolatii</name>
    <dbReference type="NCBI Taxonomy" id="2023191"/>
    <lineage>
        <taxon>Bacteria</taxon>
        <taxon>Pseudomonadati</taxon>
        <taxon>Spirochaetota</taxon>
        <taxon>Spirochaetia</taxon>
        <taxon>Leptospirales</taxon>
        <taxon>Leptospiraceae</taxon>
        <taxon>Leptospira</taxon>
    </lineage>
</organism>
<gene>
    <name evidence="2" type="ORF">CH360_10360</name>
    <name evidence="3" type="ORF">CH373_09215</name>
</gene>
<protein>
    <submittedName>
        <fullName evidence="3">Uncharacterized protein</fullName>
    </submittedName>
</protein>
<dbReference type="OrthoDB" id="339986at2"/>
<dbReference type="EMBL" id="NPDY01000008">
    <property type="protein sequence ID" value="PJZ69667.1"/>
    <property type="molecule type" value="Genomic_DNA"/>
</dbReference>
<evidence type="ECO:0000313" key="4">
    <source>
        <dbReference type="Proteomes" id="UP000231962"/>
    </source>
</evidence>
<dbReference type="RefSeq" id="WP_100713950.1">
    <property type="nucleotide sequence ID" value="NZ_NPDY01000008.1"/>
</dbReference>
<feature type="transmembrane region" description="Helical" evidence="1">
    <location>
        <begin position="317"/>
        <end position="336"/>
    </location>
</feature>
<dbReference type="EMBL" id="NPDZ01000004">
    <property type="protein sequence ID" value="PJZ73654.1"/>
    <property type="molecule type" value="Genomic_DNA"/>
</dbReference>
<name>A0A2M9ZNP1_9LEPT</name>
<keyword evidence="1" id="KW-0472">Membrane</keyword>